<reference evidence="2" key="1">
    <citation type="submission" date="2024-08" db="EMBL/GenBank/DDBJ databases">
        <authorList>
            <person name="Chaddad Z."/>
            <person name="Lamrabet M."/>
            <person name="Bouhnik O."/>
            <person name="Alami S."/>
            <person name="Wipf D."/>
            <person name="Courty P.E."/>
            <person name="Missbah El Idrissi M."/>
        </authorList>
    </citation>
    <scope>NUCLEOTIDE SEQUENCE</scope>
    <source>
        <strain evidence="2">LLZ17</strain>
    </source>
</reference>
<dbReference type="EMBL" id="CP165734">
    <property type="protein sequence ID" value="XDV57791.1"/>
    <property type="molecule type" value="Genomic_DNA"/>
</dbReference>
<accession>A0AB39XKV2</accession>
<evidence type="ECO:0008006" key="3">
    <source>
        <dbReference type="Google" id="ProtNLM"/>
    </source>
</evidence>
<dbReference type="RefSeq" id="WP_369722228.1">
    <property type="nucleotide sequence ID" value="NZ_CP165734.1"/>
</dbReference>
<gene>
    <name evidence="2" type="ORF">AB8Z38_35760</name>
</gene>
<name>A0AB39XKV2_9BRAD</name>
<protein>
    <recommendedName>
        <fullName evidence="3">CsbD family protein</fullName>
    </recommendedName>
</protein>
<proteinExistence type="predicted"/>
<sequence>MSKPKDSIAGTTKELVGEILGDGRLAAEGARQKSERNDSMTQPPDQGITRAGRGEEQPQDKERAQTAPKTQPGHMPRQPVQKDAQDDKR</sequence>
<evidence type="ECO:0000256" key="1">
    <source>
        <dbReference type="SAM" id="MobiDB-lite"/>
    </source>
</evidence>
<feature type="region of interest" description="Disordered" evidence="1">
    <location>
        <begin position="1"/>
        <end position="89"/>
    </location>
</feature>
<dbReference type="AlphaFoldDB" id="A0AB39XKV2"/>
<feature type="compositionally biased region" description="Basic and acidic residues" evidence="1">
    <location>
        <begin position="52"/>
        <end position="64"/>
    </location>
</feature>
<organism evidence="2">
    <name type="scientific">Bradyrhizobium sp. LLZ17</name>
    <dbReference type="NCBI Taxonomy" id="3239388"/>
    <lineage>
        <taxon>Bacteria</taxon>
        <taxon>Pseudomonadati</taxon>
        <taxon>Pseudomonadota</taxon>
        <taxon>Alphaproteobacteria</taxon>
        <taxon>Hyphomicrobiales</taxon>
        <taxon>Nitrobacteraceae</taxon>
        <taxon>Bradyrhizobium</taxon>
    </lineage>
</organism>
<evidence type="ECO:0000313" key="2">
    <source>
        <dbReference type="EMBL" id="XDV57791.1"/>
    </source>
</evidence>